<protein>
    <recommendedName>
        <fullName evidence="4">DUF4124 domain-containing protein</fullName>
    </recommendedName>
</protein>
<name>A0AAQ1HJZ9_9PSED</name>
<evidence type="ECO:0008006" key="4">
    <source>
        <dbReference type="Google" id="ProtNLM"/>
    </source>
</evidence>
<dbReference type="AlphaFoldDB" id="A0AAQ1HJZ9"/>
<feature type="signal peptide" evidence="1">
    <location>
        <begin position="1"/>
        <end position="22"/>
    </location>
</feature>
<evidence type="ECO:0000313" key="2">
    <source>
        <dbReference type="EMBL" id="SFC27209.1"/>
    </source>
</evidence>
<organism evidence="2 3">
    <name type="scientific">Pseudomonas citronellolis</name>
    <dbReference type="NCBI Taxonomy" id="53408"/>
    <lineage>
        <taxon>Bacteria</taxon>
        <taxon>Pseudomonadati</taxon>
        <taxon>Pseudomonadota</taxon>
        <taxon>Gammaproteobacteria</taxon>
        <taxon>Pseudomonadales</taxon>
        <taxon>Pseudomonadaceae</taxon>
        <taxon>Pseudomonas</taxon>
    </lineage>
</organism>
<evidence type="ECO:0000256" key="1">
    <source>
        <dbReference type="SAM" id="SignalP"/>
    </source>
</evidence>
<gene>
    <name evidence="2" type="ORF">SAMN05216577_10451</name>
</gene>
<proteinExistence type="predicted"/>
<dbReference type="Proteomes" id="UP000183385">
    <property type="component" value="Unassembled WGS sequence"/>
</dbReference>
<sequence length="122" mass="13878">MKAIAALLRPVLCLLALPSAQAANWQVCRLEVEISGIRTQPYPGLRARVLQTRAQPANAECPPPGQLIEFEPESPDYQSMVPRKQWPKPGQRIRMRYQYLDGTCKNDGNPKPCRIRHYPLGW</sequence>
<accession>A0AAQ1HJZ9</accession>
<dbReference type="RefSeq" id="WP_245322976.1">
    <property type="nucleotide sequence ID" value="NZ_FOLS01000004.1"/>
</dbReference>
<comment type="caution">
    <text evidence="2">The sequence shown here is derived from an EMBL/GenBank/DDBJ whole genome shotgun (WGS) entry which is preliminary data.</text>
</comment>
<reference evidence="2 3" key="1">
    <citation type="submission" date="2016-10" db="EMBL/GenBank/DDBJ databases">
        <authorList>
            <person name="Varghese N."/>
            <person name="Submissions S."/>
        </authorList>
    </citation>
    <scope>NUCLEOTIDE SEQUENCE [LARGE SCALE GENOMIC DNA]</scope>
    <source>
        <strain evidence="2 3">LMG 18378</strain>
    </source>
</reference>
<keyword evidence="3" id="KW-1185">Reference proteome</keyword>
<evidence type="ECO:0000313" key="3">
    <source>
        <dbReference type="Proteomes" id="UP000183385"/>
    </source>
</evidence>
<feature type="chain" id="PRO_5042933850" description="DUF4124 domain-containing protein" evidence="1">
    <location>
        <begin position="23"/>
        <end position="122"/>
    </location>
</feature>
<dbReference type="EMBL" id="FOLS01000004">
    <property type="protein sequence ID" value="SFC27209.1"/>
    <property type="molecule type" value="Genomic_DNA"/>
</dbReference>
<keyword evidence="1" id="KW-0732">Signal</keyword>